<evidence type="ECO:0000313" key="10">
    <source>
        <dbReference type="Proteomes" id="UP000696413"/>
    </source>
</evidence>
<feature type="transmembrane region" description="Helical" evidence="8">
    <location>
        <begin position="166"/>
        <end position="187"/>
    </location>
</feature>
<feature type="transmembrane region" description="Helical" evidence="8">
    <location>
        <begin position="26"/>
        <end position="48"/>
    </location>
</feature>
<sequence>MAEPGSQSPGEAGSQLKAGAMGVRSIVFMVVATAAPLTAMASAFPLAVALGNGIGAPGTYVAVALVLALFAVGYAAMSRHLTNAGAFFAYVTVGLGRRLGMAAGLVAVLAYNVLVLYVVGLVGYFANNIFATEIGIDIPWQVFSFGLLAVALIVGILGVEVNARVLGVLLILETGLLLLVDIATLVVKGPGAYPISALSPTEIFSGAVGIGFMFVFISFIGFEATAIFGEEAQDPRRTVPRATKVAIAFIGIVYLFSSWSLIAASGGVDAPAAAAADPGNFVFNAAHGVLGGWSVHVMSWLLLTSLIAVLFALHGMATRYLMAFGREGVLPRPLGRTHPRFQTPHIAACAQAGVVAVAVIGYSLAGADPYLDLGNQTAGLGALGVIGLMGVTSIAVIGFFLRRPDRHWWTHGVAPALAAAGLFCGCYLIIDNYPLLTGSDSAIVNGMPWLLVIVAVIGFVVGSVRPLRTNLDIFGTGPVTGAQNTFADEVRSSGPVRAES</sequence>
<feature type="transmembrane region" description="Helical" evidence="8">
    <location>
        <begin position="138"/>
        <end position="159"/>
    </location>
</feature>
<evidence type="ECO:0000256" key="1">
    <source>
        <dbReference type="ARBA" id="ARBA00002249"/>
    </source>
</evidence>
<dbReference type="Proteomes" id="UP000696413">
    <property type="component" value="Unassembled WGS sequence"/>
</dbReference>
<keyword evidence="7 8" id="KW-0472">Membrane</keyword>
<dbReference type="PANTHER" id="PTHR42770:SF16">
    <property type="entry name" value="AMINO ACID PERMEASE"/>
    <property type="match status" value="1"/>
</dbReference>
<gene>
    <name evidence="9" type="ORF">KL859_28930</name>
</gene>
<organism evidence="9 10">
    <name type="scientific">Mycolicibacterium goodii</name>
    <name type="common">Mycobacterium goodii</name>
    <dbReference type="NCBI Taxonomy" id="134601"/>
    <lineage>
        <taxon>Bacteria</taxon>
        <taxon>Bacillati</taxon>
        <taxon>Actinomycetota</taxon>
        <taxon>Actinomycetes</taxon>
        <taxon>Mycobacteriales</taxon>
        <taxon>Mycobacteriaceae</taxon>
        <taxon>Mycolicibacterium</taxon>
    </lineage>
</organism>
<proteinExistence type="inferred from homology"/>
<evidence type="ECO:0000256" key="4">
    <source>
        <dbReference type="ARBA" id="ARBA00022475"/>
    </source>
</evidence>
<feature type="transmembrane region" description="Helical" evidence="8">
    <location>
        <begin position="207"/>
        <end position="229"/>
    </location>
</feature>
<reference evidence="9 10" key="1">
    <citation type="submission" date="2021-05" db="EMBL/GenBank/DDBJ databases">
        <title>Draft Genome Sequences of Clinical Respiratory Isolates of Mycobacterium goodii Recovered in Ireland.</title>
        <authorList>
            <person name="Flanagan P.R."/>
            <person name="Mok S."/>
            <person name="Roycroft E."/>
            <person name="Rogers T.R."/>
            <person name="Fitzgibbon M."/>
        </authorList>
    </citation>
    <scope>NUCLEOTIDE SEQUENCE [LARGE SCALE GENOMIC DNA]</scope>
    <source>
        <strain evidence="9 10">14IE55</strain>
    </source>
</reference>
<feature type="transmembrane region" description="Helical" evidence="8">
    <location>
        <begin position="377"/>
        <end position="401"/>
    </location>
</feature>
<feature type="transmembrane region" description="Helical" evidence="8">
    <location>
        <begin position="442"/>
        <end position="461"/>
    </location>
</feature>
<evidence type="ECO:0000256" key="6">
    <source>
        <dbReference type="ARBA" id="ARBA00022989"/>
    </source>
</evidence>
<feature type="transmembrane region" description="Helical" evidence="8">
    <location>
        <begin position="60"/>
        <end position="78"/>
    </location>
</feature>
<evidence type="ECO:0000313" key="9">
    <source>
        <dbReference type="EMBL" id="MBU8826888.1"/>
    </source>
</evidence>
<dbReference type="Gene3D" id="1.20.1740.10">
    <property type="entry name" value="Amino acid/polyamine transporter I"/>
    <property type="match status" value="1"/>
</dbReference>
<evidence type="ECO:0000256" key="3">
    <source>
        <dbReference type="ARBA" id="ARBA00009523"/>
    </source>
</evidence>
<feature type="transmembrane region" description="Helical" evidence="8">
    <location>
        <begin position="99"/>
        <end position="126"/>
    </location>
</feature>
<comment type="caution">
    <text evidence="9">The sequence shown here is derived from an EMBL/GenBank/DDBJ whole genome shotgun (WGS) entry which is preliminary data.</text>
</comment>
<evidence type="ECO:0000256" key="8">
    <source>
        <dbReference type="SAM" id="Phobius"/>
    </source>
</evidence>
<dbReference type="PIRSF" id="PIRSF006060">
    <property type="entry name" value="AA_transporter"/>
    <property type="match status" value="1"/>
</dbReference>
<evidence type="ECO:0000256" key="2">
    <source>
        <dbReference type="ARBA" id="ARBA00004651"/>
    </source>
</evidence>
<comment type="similarity">
    <text evidence="3">Belongs to the amino acid-polyamine-organocation (APC) superfamily.</text>
</comment>
<feature type="transmembrane region" description="Helical" evidence="8">
    <location>
        <begin position="408"/>
        <end position="430"/>
    </location>
</feature>
<dbReference type="RefSeq" id="WP_158240998.1">
    <property type="nucleotide sequence ID" value="NZ_CP092364.2"/>
</dbReference>
<dbReference type="Pfam" id="PF13520">
    <property type="entry name" value="AA_permease_2"/>
    <property type="match status" value="1"/>
</dbReference>
<feature type="transmembrane region" description="Helical" evidence="8">
    <location>
        <begin position="241"/>
        <end position="262"/>
    </location>
</feature>
<evidence type="ECO:0000256" key="5">
    <source>
        <dbReference type="ARBA" id="ARBA00022692"/>
    </source>
</evidence>
<name>A0ABS6HW48_MYCGD</name>
<dbReference type="EMBL" id="JAHBOM010000031">
    <property type="protein sequence ID" value="MBU8826888.1"/>
    <property type="molecule type" value="Genomic_DNA"/>
</dbReference>
<keyword evidence="5 8" id="KW-0812">Transmembrane</keyword>
<comment type="subcellular location">
    <subcellularLocation>
        <location evidence="2">Cell membrane</location>
        <topology evidence="2">Multi-pass membrane protein</topology>
    </subcellularLocation>
</comment>
<feature type="transmembrane region" description="Helical" evidence="8">
    <location>
        <begin position="300"/>
        <end position="322"/>
    </location>
</feature>
<keyword evidence="6 8" id="KW-1133">Transmembrane helix</keyword>
<dbReference type="InterPro" id="IPR002293">
    <property type="entry name" value="AA/rel_permease1"/>
</dbReference>
<dbReference type="PANTHER" id="PTHR42770">
    <property type="entry name" value="AMINO ACID TRANSPORTER-RELATED"/>
    <property type="match status" value="1"/>
</dbReference>
<accession>A0ABS6HW48</accession>
<protein>
    <submittedName>
        <fullName evidence="9">APC family permease</fullName>
    </submittedName>
</protein>
<keyword evidence="4" id="KW-1003">Cell membrane</keyword>
<keyword evidence="10" id="KW-1185">Reference proteome</keyword>
<comment type="function">
    <text evidence="1">Probable amino-acid or metabolite transport protein.</text>
</comment>
<feature type="transmembrane region" description="Helical" evidence="8">
    <location>
        <begin position="343"/>
        <end position="365"/>
    </location>
</feature>
<dbReference type="InterPro" id="IPR050367">
    <property type="entry name" value="APC_superfamily"/>
</dbReference>
<evidence type="ECO:0000256" key="7">
    <source>
        <dbReference type="ARBA" id="ARBA00023136"/>
    </source>
</evidence>